<evidence type="ECO:0000256" key="2">
    <source>
        <dbReference type="ARBA" id="ARBA00022448"/>
    </source>
</evidence>
<evidence type="ECO:0000256" key="6">
    <source>
        <dbReference type="ARBA" id="ARBA00022989"/>
    </source>
</evidence>
<feature type="transmembrane region" description="Helical" evidence="9">
    <location>
        <begin position="122"/>
        <end position="143"/>
    </location>
</feature>
<keyword evidence="7 9" id="KW-0472">Membrane</keyword>
<evidence type="ECO:0000256" key="8">
    <source>
        <dbReference type="ARBA" id="ARBA00038436"/>
    </source>
</evidence>
<keyword evidence="4" id="KW-0997">Cell inner membrane</keyword>
<feature type="transmembrane region" description="Helical" evidence="9">
    <location>
        <begin position="12"/>
        <end position="34"/>
    </location>
</feature>
<dbReference type="InterPro" id="IPR055348">
    <property type="entry name" value="DctQ"/>
</dbReference>
<dbReference type="PANTHER" id="PTHR35011">
    <property type="entry name" value="2,3-DIKETO-L-GULONATE TRAP TRANSPORTER SMALL PERMEASE PROTEIN YIAM"/>
    <property type="match status" value="1"/>
</dbReference>
<evidence type="ECO:0000256" key="9">
    <source>
        <dbReference type="SAM" id="Phobius"/>
    </source>
</evidence>
<evidence type="ECO:0000256" key="7">
    <source>
        <dbReference type="ARBA" id="ARBA00023136"/>
    </source>
</evidence>
<dbReference type="EMBL" id="CP042593">
    <property type="protein sequence ID" value="QED46150.1"/>
    <property type="molecule type" value="Genomic_DNA"/>
</dbReference>
<accession>A0A5B8YZN6</accession>
<dbReference type="OrthoDB" id="9815614at2"/>
<dbReference type="GO" id="GO:0015740">
    <property type="term" value="P:C4-dicarboxylate transport"/>
    <property type="evidence" value="ECO:0007669"/>
    <property type="project" value="TreeGrafter"/>
</dbReference>
<evidence type="ECO:0000256" key="1">
    <source>
        <dbReference type="ARBA" id="ARBA00004429"/>
    </source>
</evidence>
<keyword evidence="2" id="KW-0813">Transport</keyword>
<feature type="transmembrane region" description="Helical" evidence="9">
    <location>
        <begin position="83"/>
        <end position="102"/>
    </location>
</feature>
<feature type="domain" description="Tripartite ATP-independent periplasmic transporters DctQ component" evidence="10">
    <location>
        <begin position="20"/>
        <end position="151"/>
    </location>
</feature>
<protein>
    <submittedName>
        <fullName evidence="11">TRAP transporter small permease</fullName>
    </submittedName>
</protein>
<feature type="transmembrane region" description="Helical" evidence="9">
    <location>
        <begin position="46"/>
        <end position="63"/>
    </location>
</feature>
<organism evidence="11 12">
    <name type="scientific">Cytobacillus dafuensis</name>
    <name type="common">Bacillus dafuensis</name>
    <dbReference type="NCBI Taxonomy" id="1742359"/>
    <lineage>
        <taxon>Bacteria</taxon>
        <taxon>Bacillati</taxon>
        <taxon>Bacillota</taxon>
        <taxon>Bacilli</taxon>
        <taxon>Bacillales</taxon>
        <taxon>Bacillaceae</taxon>
        <taxon>Cytobacillus</taxon>
    </lineage>
</organism>
<evidence type="ECO:0000313" key="12">
    <source>
        <dbReference type="Proteomes" id="UP000321555"/>
    </source>
</evidence>
<dbReference type="Proteomes" id="UP000321555">
    <property type="component" value="Chromosome"/>
</dbReference>
<dbReference type="AlphaFoldDB" id="A0A5B8YZN6"/>
<evidence type="ECO:0000313" key="11">
    <source>
        <dbReference type="EMBL" id="QED46150.1"/>
    </source>
</evidence>
<name>A0A5B8YZN6_CYTDA</name>
<evidence type="ECO:0000256" key="5">
    <source>
        <dbReference type="ARBA" id="ARBA00022692"/>
    </source>
</evidence>
<keyword evidence="12" id="KW-1185">Reference proteome</keyword>
<keyword evidence="3" id="KW-1003">Cell membrane</keyword>
<reference evidence="12" key="1">
    <citation type="submission" date="2019-08" db="EMBL/GenBank/DDBJ databases">
        <authorList>
            <person name="Zheng X."/>
        </authorList>
    </citation>
    <scope>NUCLEOTIDE SEQUENCE [LARGE SCALE GENOMIC DNA]</scope>
    <source>
        <strain evidence="12">FJAT-25496</strain>
    </source>
</reference>
<evidence type="ECO:0000256" key="3">
    <source>
        <dbReference type="ARBA" id="ARBA00022475"/>
    </source>
</evidence>
<evidence type="ECO:0000259" key="10">
    <source>
        <dbReference type="Pfam" id="PF04290"/>
    </source>
</evidence>
<dbReference type="Pfam" id="PF04290">
    <property type="entry name" value="DctQ"/>
    <property type="match status" value="1"/>
</dbReference>
<comment type="subcellular location">
    <subcellularLocation>
        <location evidence="1">Cell inner membrane</location>
        <topology evidence="1">Multi-pass membrane protein</topology>
    </subcellularLocation>
</comment>
<comment type="similarity">
    <text evidence="8">Belongs to the TRAP transporter small permease family.</text>
</comment>
<proteinExistence type="inferred from homology"/>
<dbReference type="RefSeq" id="WP_057776210.1">
    <property type="nucleotide sequence ID" value="NZ_CP042593.1"/>
</dbReference>
<gene>
    <name evidence="11" type="ORF">FSZ17_01875</name>
</gene>
<dbReference type="GO" id="GO:0022857">
    <property type="term" value="F:transmembrane transporter activity"/>
    <property type="evidence" value="ECO:0007669"/>
    <property type="project" value="TreeGrafter"/>
</dbReference>
<sequence>MAKRFARFEEIFLVLTLALMVLLIFGQVVGRYVFQSAPSWTEELARYIHIFQVWIGASYAVKLRQHIRVEAFITRLHGTPRKILEGLGVLIWFLISLFLAVYGTKLVLVSFHHGQITPALQIPIWIPFLAIPLGGTGMAIRLIQQLGEIWKGNYEKPESEEIIG</sequence>
<dbReference type="InterPro" id="IPR007387">
    <property type="entry name" value="TRAP_DctQ"/>
</dbReference>
<dbReference type="PANTHER" id="PTHR35011:SF2">
    <property type="entry name" value="2,3-DIKETO-L-GULONATE TRAP TRANSPORTER SMALL PERMEASE PROTEIN YIAM"/>
    <property type="match status" value="1"/>
</dbReference>
<keyword evidence="5 9" id="KW-0812">Transmembrane</keyword>
<dbReference type="GO" id="GO:0005886">
    <property type="term" value="C:plasma membrane"/>
    <property type="evidence" value="ECO:0007669"/>
    <property type="project" value="UniProtKB-SubCell"/>
</dbReference>
<dbReference type="STRING" id="1742359.GCA_001439625_01166"/>
<evidence type="ECO:0000256" key="4">
    <source>
        <dbReference type="ARBA" id="ARBA00022519"/>
    </source>
</evidence>
<keyword evidence="6 9" id="KW-1133">Transmembrane helix</keyword>
<dbReference type="KEGG" id="bda:FSZ17_01875"/>